<feature type="transmembrane region" description="Helical" evidence="2">
    <location>
        <begin position="21"/>
        <end position="42"/>
    </location>
</feature>
<organism evidence="3 4">
    <name type="scientific">Sediminicola arcticus</name>
    <dbReference type="NCBI Taxonomy" id="1574308"/>
    <lineage>
        <taxon>Bacteria</taxon>
        <taxon>Pseudomonadati</taxon>
        <taxon>Bacteroidota</taxon>
        <taxon>Flavobacteriia</taxon>
        <taxon>Flavobacteriales</taxon>
        <taxon>Flavobacteriaceae</taxon>
        <taxon>Sediminicola</taxon>
    </lineage>
</organism>
<evidence type="ECO:0000313" key="4">
    <source>
        <dbReference type="Proteomes" id="UP001549799"/>
    </source>
</evidence>
<name>A0ABV2SY27_9FLAO</name>
<keyword evidence="2" id="KW-1133">Transmembrane helix</keyword>
<evidence type="ECO:0000256" key="1">
    <source>
        <dbReference type="SAM" id="Coils"/>
    </source>
</evidence>
<feature type="coiled-coil region" evidence="1">
    <location>
        <begin position="56"/>
        <end position="90"/>
    </location>
</feature>
<gene>
    <name evidence="3" type="ORF">ABXZ36_15550</name>
</gene>
<evidence type="ECO:0000313" key="3">
    <source>
        <dbReference type="EMBL" id="MET6992062.1"/>
    </source>
</evidence>
<dbReference type="EMBL" id="JBEXAE010000012">
    <property type="protein sequence ID" value="MET6992062.1"/>
    <property type="molecule type" value="Genomic_DNA"/>
</dbReference>
<reference evidence="3 4" key="1">
    <citation type="submission" date="2024-07" db="EMBL/GenBank/DDBJ databases">
        <title>The genome sequence of type strain Sediminicola arcticus GDMCC 1.2805.</title>
        <authorList>
            <person name="Liu Y."/>
        </authorList>
    </citation>
    <scope>NUCLEOTIDE SEQUENCE [LARGE SCALE GENOMIC DNA]</scope>
    <source>
        <strain evidence="3 4">GDMCC 1.2805</strain>
    </source>
</reference>
<dbReference type="InterPro" id="IPR045749">
    <property type="entry name" value="DUF6090"/>
</dbReference>
<keyword evidence="4" id="KW-1185">Reference proteome</keyword>
<comment type="caution">
    <text evidence="3">The sequence shown here is derived from an EMBL/GenBank/DDBJ whole genome shotgun (WGS) entry which is preliminary data.</text>
</comment>
<proteinExistence type="predicted"/>
<dbReference type="RefSeq" id="WP_354616604.1">
    <property type="nucleotide sequence ID" value="NZ_JBEXAE010000012.1"/>
</dbReference>
<keyword evidence="2" id="KW-0472">Membrane</keyword>
<dbReference type="Pfam" id="PF19578">
    <property type="entry name" value="DUF6090"/>
    <property type="match status" value="1"/>
</dbReference>
<keyword evidence="1" id="KW-0175">Coiled coil</keyword>
<dbReference type="Proteomes" id="UP001549799">
    <property type="component" value="Unassembled WGS sequence"/>
</dbReference>
<sequence length="242" mass="28705">MIKFFRKIRQNLLMENKTGRYFKYAIGEIILVVIGILIALSINNWNEESKDRDKLLNIYSLIYNDIEDDIKELQKNVEFYNEKKSVFEKVVHDSITPDLLDQGLSSLISNSPRTLLNKKGVSQLRQLQENDTLTFYLNDIYEFMDTRLLPLEISISNEVIDHKKYVRDNHEWYPEWINNTITRDVGSKELHDYFLTNPTYRNRVVFVYDQVYNSYVRSLNALIKGLTTFKEEIGEILKKEND</sequence>
<accession>A0ABV2SY27</accession>
<evidence type="ECO:0000256" key="2">
    <source>
        <dbReference type="SAM" id="Phobius"/>
    </source>
</evidence>
<protein>
    <submittedName>
        <fullName evidence="3">DUF6090 family protein</fullName>
    </submittedName>
</protein>
<keyword evidence="2" id="KW-0812">Transmembrane</keyword>